<gene>
    <name evidence="2" type="ORF">CJF38_19615</name>
    <name evidence="3" type="ORF">PLUA15_260028</name>
</gene>
<dbReference type="Pfam" id="PF13503">
    <property type="entry name" value="DUF4123"/>
    <property type="match status" value="1"/>
</dbReference>
<evidence type="ECO:0000313" key="5">
    <source>
        <dbReference type="Proteomes" id="UP000219564"/>
    </source>
</evidence>
<dbReference type="GeneID" id="61880587"/>
<feature type="domain" description="DUF4123" evidence="1">
    <location>
        <begin position="20"/>
        <end position="143"/>
    </location>
</feature>
<dbReference type="Proteomes" id="UP000219564">
    <property type="component" value="Unassembled WGS sequence"/>
</dbReference>
<dbReference type="KEGG" id="plq:AA042_21140"/>
<evidence type="ECO:0000313" key="3">
    <source>
        <dbReference type="EMBL" id="SOB53016.1"/>
    </source>
</evidence>
<name>A0AAX2HBP5_9PSED</name>
<accession>A0AAX2HBP5</accession>
<dbReference type="EMBL" id="OBKZ01000019">
    <property type="protein sequence ID" value="SOB53016.1"/>
    <property type="molecule type" value="Genomic_DNA"/>
</dbReference>
<comment type="caution">
    <text evidence="3">The sequence shown here is derived from an EMBL/GenBank/DDBJ whole genome shotgun (WGS) entry which is preliminary data.</text>
</comment>
<sequence length="277" mass="31559">MITSIASPFQATVAPGMVCVILDASFDPALPEQLEQRMGHGLERCVPLFDTTPYVGLQSAGPFAVLCALNGALLAYASALLARVDAGCVFYLKHEQQVDLAVEHWRSLLTVSSEDTPARLMRFYDPRWLEPLLRSLNDVERAQFMGPLTDIAWRNELGWRHLSLPQPEAEVHRLPPGWLHLSAERQRLMQQRRLHLFAVRLARDYQTVLTMPEPETFVYRQLHGARHAGYLQLADLERWLRLALRQGDGFWSRVPFSELLAREDLSLGDKLNALERL</sequence>
<reference evidence="3 5" key="2">
    <citation type="submission" date="2017-08" db="EMBL/GenBank/DDBJ databases">
        <authorList>
            <person name="Chaillou S."/>
        </authorList>
    </citation>
    <scope>NUCLEOTIDE SEQUENCE [LARGE SCALE GENOMIC DNA]</scope>
    <source>
        <strain evidence="3 5">MFPA15A1205</strain>
    </source>
</reference>
<protein>
    <submittedName>
        <fullName evidence="2">DUF4123 domain-containing protein</fullName>
    </submittedName>
</protein>
<dbReference type="EMBL" id="NQKG01000024">
    <property type="protein sequence ID" value="OZY53461.1"/>
    <property type="molecule type" value="Genomic_DNA"/>
</dbReference>
<dbReference type="Proteomes" id="UP000216897">
    <property type="component" value="Unassembled WGS sequence"/>
</dbReference>
<evidence type="ECO:0000313" key="4">
    <source>
        <dbReference type="Proteomes" id="UP000216897"/>
    </source>
</evidence>
<keyword evidence="4" id="KW-1185">Reference proteome</keyword>
<dbReference type="InterPro" id="IPR025391">
    <property type="entry name" value="DUF4123"/>
</dbReference>
<reference evidence="2 4" key="1">
    <citation type="submission" date="2017-08" db="EMBL/GenBank/DDBJ databases">
        <title>Genomic and metabolic characterisation of spoilage-associated Pseudomonas species.</title>
        <authorList>
            <person name="Stanborough T."/>
            <person name="Fegan N."/>
            <person name="Powell S.M."/>
            <person name="Singh T."/>
            <person name="Tamplin M.L."/>
            <person name="Chandry P.S."/>
        </authorList>
    </citation>
    <scope>NUCLEOTIDE SEQUENCE [LARGE SCALE GENOMIC DNA]</scope>
    <source>
        <strain evidence="2 4">L1814</strain>
    </source>
</reference>
<evidence type="ECO:0000259" key="1">
    <source>
        <dbReference type="Pfam" id="PF13503"/>
    </source>
</evidence>
<proteinExistence type="predicted"/>
<dbReference type="RefSeq" id="WP_047274725.1">
    <property type="nucleotide sequence ID" value="NZ_CP062158.2"/>
</dbReference>
<dbReference type="AlphaFoldDB" id="A0AAX2HBP5"/>
<organism evidence="3 5">
    <name type="scientific">Pseudomonas lundensis</name>
    <dbReference type="NCBI Taxonomy" id="86185"/>
    <lineage>
        <taxon>Bacteria</taxon>
        <taxon>Pseudomonadati</taxon>
        <taxon>Pseudomonadota</taxon>
        <taxon>Gammaproteobacteria</taxon>
        <taxon>Pseudomonadales</taxon>
        <taxon>Pseudomonadaceae</taxon>
        <taxon>Pseudomonas</taxon>
    </lineage>
</organism>
<evidence type="ECO:0000313" key="2">
    <source>
        <dbReference type="EMBL" id="OZY53461.1"/>
    </source>
</evidence>